<feature type="coiled-coil region" evidence="1">
    <location>
        <begin position="72"/>
        <end position="155"/>
    </location>
</feature>
<feature type="transmembrane region" description="Helical" evidence="2">
    <location>
        <begin position="278"/>
        <end position="297"/>
    </location>
</feature>
<keyword evidence="1" id="KW-0175">Coiled coil</keyword>
<dbReference type="RefSeq" id="XP_022137899.1">
    <property type="nucleotide sequence ID" value="XM_022282207.1"/>
</dbReference>
<evidence type="ECO:0000313" key="8">
    <source>
        <dbReference type="RefSeq" id="XP_022137917.1"/>
    </source>
</evidence>
<feature type="transmembrane region" description="Helical" evidence="2">
    <location>
        <begin position="53"/>
        <end position="74"/>
    </location>
</feature>
<protein>
    <submittedName>
        <fullName evidence="4 5">Uncharacterized protein LOC111009200 isoform X1</fullName>
    </submittedName>
</protein>
<proteinExistence type="predicted"/>
<dbReference type="GeneID" id="111009200"/>
<dbReference type="OrthoDB" id="1937632at2759"/>
<dbReference type="KEGG" id="mcha:111009200"/>
<evidence type="ECO:0000313" key="7">
    <source>
        <dbReference type="RefSeq" id="XP_022137908.1"/>
    </source>
</evidence>
<accession>A0A6J1C7X7</accession>
<name>A0A6J1C7X7_MOMCH</name>
<evidence type="ECO:0000313" key="4">
    <source>
        <dbReference type="RefSeq" id="XP_022137881.1"/>
    </source>
</evidence>
<evidence type="ECO:0000256" key="1">
    <source>
        <dbReference type="SAM" id="Coils"/>
    </source>
</evidence>
<dbReference type="RefSeq" id="XP_022137908.1">
    <property type="nucleotide sequence ID" value="XM_022282216.1"/>
</dbReference>
<dbReference type="PANTHER" id="PTHR36073">
    <property type="match status" value="1"/>
</dbReference>
<gene>
    <name evidence="4 5 6 7 8" type="primary">LOC111009200</name>
</gene>
<evidence type="ECO:0000313" key="6">
    <source>
        <dbReference type="RefSeq" id="XP_022137899.1"/>
    </source>
</evidence>
<keyword evidence="3" id="KW-1185">Reference proteome</keyword>
<keyword evidence="2" id="KW-1133">Transmembrane helix</keyword>
<sequence>MALLSEFLNVTILVFTRPFSYFMHACSVILKISIIVVLTWWELLKTSINVHLNIFWTILMWVIAFVSLPGRILAALQRERQLRQDLQFLEIELDNVLWEGKELQKHFQAAMKEQKMMELMLDELEMIHEKATNKIALLESEVQNLRNEKLRGQEIKGKAYWSLKGPAQKTGRVDNTDISHGISSRSSSYSGSSVIQDLIQSDAWKDGNISNTKLIKILESGLKSDVVIHPPTSEILSKDEDIGEILDKQREVAVSRSLFSTILSLLVGVVIWEAEESHLCLIVALLSVVSISLKSVVEFFTTIKNKPALDAVALLSVNCFVLGILAYPTLPTIAGLLAPLASRFVGN</sequence>
<dbReference type="RefSeq" id="XP_022137881.1">
    <property type="nucleotide sequence ID" value="XM_022282189.1"/>
</dbReference>
<feature type="transmembrane region" description="Helical" evidence="2">
    <location>
        <begin position="309"/>
        <end position="330"/>
    </location>
</feature>
<organism evidence="3 5">
    <name type="scientific">Momordica charantia</name>
    <name type="common">Bitter gourd</name>
    <name type="synonym">Balsam pear</name>
    <dbReference type="NCBI Taxonomy" id="3673"/>
    <lineage>
        <taxon>Eukaryota</taxon>
        <taxon>Viridiplantae</taxon>
        <taxon>Streptophyta</taxon>
        <taxon>Embryophyta</taxon>
        <taxon>Tracheophyta</taxon>
        <taxon>Spermatophyta</taxon>
        <taxon>Magnoliopsida</taxon>
        <taxon>eudicotyledons</taxon>
        <taxon>Gunneridae</taxon>
        <taxon>Pentapetalae</taxon>
        <taxon>rosids</taxon>
        <taxon>fabids</taxon>
        <taxon>Cucurbitales</taxon>
        <taxon>Cucurbitaceae</taxon>
        <taxon>Momordiceae</taxon>
        <taxon>Momordica</taxon>
    </lineage>
</organism>
<dbReference type="Proteomes" id="UP000504603">
    <property type="component" value="Unplaced"/>
</dbReference>
<keyword evidence="2" id="KW-0472">Membrane</keyword>
<reference evidence="4 5" key="1">
    <citation type="submission" date="2025-04" db="UniProtKB">
        <authorList>
            <consortium name="RefSeq"/>
        </authorList>
    </citation>
    <scope>IDENTIFICATION</scope>
    <source>
        <strain evidence="4 5">OHB3-1</strain>
    </source>
</reference>
<feature type="transmembrane region" description="Helical" evidence="2">
    <location>
        <begin position="253"/>
        <end position="272"/>
    </location>
</feature>
<dbReference type="PANTHER" id="PTHR36073:SF1">
    <property type="entry name" value="OS01G0962100 PROTEIN"/>
    <property type="match status" value="1"/>
</dbReference>
<feature type="transmembrane region" description="Helical" evidence="2">
    <location>
        <begin position="21"/>
        <end position="41"/>
    </location>
</feature>
<dbReference type="RefSeq" id="XP_022137917.1">
    <property type="nucleotide sequence ID" value="XM_022282225.1"/>
</dbReference>
<keyword evidence="2" id="KW-0812">Transmembrane</keyword>
<evidence type="ECO:0000256" key="2">
    <source>
        <dbReference type="SAM" id="Phobius"/>
    </source>
</evidence>
<dbReference type="RefSeq" id="XP_022137890.1">
    <property type="nucleotide sequence ID" value="XM_022282198.1"/>
</dbReference>
<dbReference type="AlphaFoldDB" id="A0A6J1C7X7"/>
<evidence type="ECO:0000313" key="5">
    <source>
        <dbReference type="RefSeq" id="XP_022137890.1"/>
    </source>
</evidence>
<evidence type="ECO:0000313" key="3">
    <source>
        <dbReference type="Proteomes" id="UP000504603"/>
    </source>
</evidence>